<dbReference type="InParanoid" id="M0DIU2"/>
<keyword evidence="7" id="KW-1185">Reference proteome</keyword>
<protein>
    <recommendedName>
        <fullName evidence="4">5,10-methylenetetrahydromethanopterin reductase</fullName>
        <ecNumber evidence="4">1.5.98.2</ecNumber>
    </recommendedName>
    <alternativeName>
        <fullName evidence="4">Coenzyme F420-dependent N(5),N(10)-methylenetetrahydromethanopterin reductase</fullName>
    </alternativeName>
    <alternativeName>
        <fullName evidence="4">Methylene-H(4)MPT reductase</fullName>
    </alternativeName>
</protein>
<comment type="subcellular location">
    <subcellularLocation>
        <location evidence="4">Cytoplasm</location>
    </subcellularLocation>
</comment>
<gene>
    <name evidence="4" type="primary">mer</name>
    <name evidence="6" type="ORF">C474_03940</name>
</gene>
<dbReference type="FunCoup" id="M0DIU2">
    <property type="interactions" value="33"/>
</dbReference>
<dbReference type="InterPro" id="IPR036661">
    <property type="entry name" value="Luciferase-like_sf"/>
</dbReference>
<dbReference type="PANTHER" id="PTHR43244:SF1">
    <property type="entry name" value="5,10-METHYLENETETRAHYDROMETHANOPTERIN REDUCTASE"/>
    <property type="match status" value="1"/>
</dbReference>
<dbReference type="SUPFAM" id="SSF51679">
    <property type="entry name" value="Bacterial luciferase-like"/>
    <property type="match status" value="1"/>
</dbReference>
<accession>M0DIU2</accession>
<dbReference type="NCBIfam" id="NF002619">
    <property type="entry name" value="PRK02271.1"/>
    <property type="match status" value="1"/>
</dbReference>
<dbReference type="EC" id="1.5.98.2" evidence="4"/>
<evidence type="ECO:0000313" key="6">
    <source>
        <dbReference type="EMBL" id="ELZ34079.1"/>
    </source>
</evidence>
<keyword evidence="1 4" id="KW-0963">Cytoplasm</keyword>
<reference evidence="6 7" key="1">
    <citation type="journal article" date="2014" name="PLoS Genet.">
        <title>Phylogenetically driven sequencing of extremely halophilic archaea reveals strategies for static and dynamic osmo-response.</title>
        <authorList>
            <person name="Becker E.A."/>
            <person name="Seitzer P.M."/>
            <person name="Tritt A."/>
            <person name="Larsen D."/>
            <person name="Krusor M."/>
            <person name="Yao A.I."/>
            <person name="Wu D."/>
            <person name="Madern D."/>
            <person name="Eisen J.A."/>
            <person name="Darling A.E."/>
            <person name="Facciotti M.T."/>
        </authorList>
    </citation>
    <scope>NUCLEOTIDE SEQUENCE [LARGE SCALE GENOMIC DNA]</scope>
    <source>
        <strain evidence="6 7">JCM 14848</strain>
    </source>
</reference>
<comment type="caution">
    <text evidence="6">The sequence shown here is derived from an EMBL/GenBank/DDBJ whole genome shotgun (WGS) entry which is preliminary data.</text>
</comment>
<sequence>MSDDADRPDDAPTLGVELTPEHPVPEVVRRGVLAEEAGYDAAFVSCHYNNRDPFAVLARLARETESIRLGPGVANPYEMHPVTLATKTATVAELAEGRAAFGIGPGDKSTLRNLGLDDERGLRSVLEAFKVAQRIWDGERVSHDGTFEANDAGANFEVPGEIPVYVGGEGPHMCRMAGKHADGLLFNGSHPDDVAWARDRVDEGVEDRPDSRGEFELLAYASVSVGTDREAAREAARPPVAFIAAGAAPPALDRHGIDRSLAGEIGEKISAGEFTEAFDLVTPAMIDAFSMAGTEETVADRMDAVFEHADGVVVGSPLGPDPDEAIRLAASASRRRGRSNRDP</sequence>
<feature type="domain" description="Luciferase-like" evidence="5">
    <location>
        <begin position="18"/>
        <end position="306"/>
    </location>
</feature>
<dbReference type="InterPro" id="IPR050564">
    <property type="entry name" value="F420-G6PD/mer"/>
</dbReference>
<dbReference type="GO" id="GO:0005737">
    <property type="term" value="C:cytoplasm"/>
    <property type="evidence" value="ECO:0007669"/>
    <property type="project" value="UniProtKB-SubCell"/>
</dbReference>
<organism evidence="6 7">
    <name type="scientific">Halogeometricum pallidum JCM 14848</name>
    <dbReference type="NCBI Taxonomy" id="1227487"/>
    <lineage>
        <taxon>Archaea</taxon>
        <taxon>Methanobacteriati</taxon>
        <taxon>Methanobacteriota</taxon>
        <taxon>Stenosarchaea group</taxon>
        <taxon>Halobacteria</taxon>
        <taxon>Halobacteriales</taxon>
        <taxon>Haloferacaceae</taxon>
        <taxon>Halogeometricum</taxon>
    </lineage>
</organism>
<dbReference type="Gene3D" id="3.20.20.30">
    <property type="entry name" value="Luciferase-like domain"/>
    <property type="match status" value="1"/>
</dbReference>
<keyword evidence="3 4" id="KW-0560">Oxidoreductase</keyword>
<proteinExistence type="inferred from homology"/>
<dbReference type="RefSeq" id="WP_008384138.1">
    <property type="nucleotide sequence ID" value="NZ_AOIV01000006.1"/>
</dbReference>
<evidence type="ECO:0000256" key="2">
    <source>
        <dbReference type="ARBA" id="ARBA00022563"/>
    </source>
</evidence>
<dbReference type="Proteomes" id="UP000011513">
    <property type="component" value="Unassembled WGS sequence"/>
</dbReference>
<name>M0DIU2_HALPD</name>
<dbReference type="PATRIC" id="fig|1227487.5.peg.799"/>
<dbReference type="eggNOG" id="arCOG02410">
    <property type="taxonomic scope" value="Archaea"/>
</dbReference>
<dbReference type="InterPro" id="IPR011251">
    <property type="entry name" value="Luciferase-like_dom"/>
</dbReference>
<dbReference type="OrthoDB" id="213164at2157"/>
<evidence type="ECO:0000256" key="4">
    <source>
        <dbReference type="HAMAP-Rule" id="MF_01091"/>
    </source>
</evidence>
<comment type="similarity">
    <text evidence="4">Belongs to the mer family.</text>
</comment>
<comment type="catalytic activity">
    <reaction evidence="4">
        <text>5-methyl-5,6,7,8-tetrahydromethanopterin + oxidized coenzyme F420-(gamma-L-Glu)(n) + H(+) = 5,10-methylenetetrahydromethanopterin + reduced coenzyme F420-(gamma-L-Glu)(n)</text>
        <dbReference type="Rhea" id="RHEA:21144"/>
        <dbReference type="Rhea" id="RHEA-COMP:12939"/>
        <dbReference type="Rhea" id="RHEA-COMP:14378"/>
        <dbReference type="ChEBI" id="CHEBI:15378"/>
        <dbReference type="ChEBI" id="CHEBI:57818"/>
        <dbReference type="ChEBI" id="CHEBI:58116"/>
        <dbReference type="ChEBI" id="CHEBI:133980"/>
        <dbReference type="ChEBI" id="CHEBI:139511"/>
        <dbReference type="EC" id="1.5.98.2"/>
    </reaction>
</comment>
<evidence type="ECO:0000256" key="3">
    <source>
        <dbReference type="ARBA" id="ARBA00023002"/>
    </source>
</evidence>
<dbReference type="InterPro" id="IPR019946">
    <property type="entry name" value="MeH4methanopterin_reductase"/>
</dbReference>
<keyword evidence="2 4" id="KW-0554">One-carbon metabolism</keyword>
<comment type="function">
    <text evidence="4">Catalyzes the oxidation of methyl-H(4)MPT to methylene-H(4)MPT.</text>
</comment>
<dbReference type="GO" id="GO:0016705">
    <property type="term" value="F:oxidoreductase activity, acting on paired donors, with incorporation or reduction of molecular oxygen"/>
    <property type="evidence" value="ECO:0007669"/>
    <property type="project" value="InterPro"/>
</dbReference>
<dbReference type="PANTHER" id="PTHR43244">
    <property type="match status" value="1"/>
</dbReference>
<evidence type="ECO:0000259" key="5">
    <source>
        <dbReference type="Pfam" id="PF00296"/>
    </source>
</evidence>
<dbReference type="Pfam" id="PF00296">
    <property type="entry name" value="Bac_luciferase"/>
    <property type="match status" value="1"/>
</dbReference>
<evidence type="ECO:0000256" key="1">
    <source>
        <dbReference type="ARBA" id="ARBA00022490"/>
    </source>
</evidence>
<dbReference type="GO" id="GO:0006730">
    <property type="term" value="P:one-carbon metabolic process"/>
    <property type="evidence" value="ECO:0007669"/>
    <property type="project" value="UniProtKB-UniRule"/>
</dbReference>
<evidence type="ECO:0000313" key="7">
    <source>
        <dbReference type="Proteomes" id="UP000011513"/>
    </source>
</evidence>
<dbReference type="AlphaFoldDB" id="M0DIU2"/>
<dbReference type="EMBL" id="AOIV01000006">
    <property type="protein sequence ID" value="ELZ34079.1"/>
    <property type="molecule type" value="Genomic_DNA"/>
</dbReference>
<dbReference type="GO" id="GO:0018537">
    <property type="term" value="F:coenzyme F420-dependent N5,N10-methenyltetrahydromethanopterin reductase activity"/>
    <property type="evidence" value="ECO:0007669"/>
    <property type="project" value="UniProtKB-UniRule"/>
</dbReference>
<dbReference type="HAMAP" id="MF_01091">
    <property type="entry name" value="F420_mer"/>
    <property type="match status" value="1"/>
</dbReference>